<dbReference type="OrthoDB" id="187395at2"/>
<dbReference type="GO" id="GO:0005886">
    <property type="term" value="C:plasma membrane"/>
    <property type="evidence" value="ECO:0007669"/>
    <property type="project" value="UniProtKB-SubCell"/>
</dbReference>
<feature type="transmembrane region" description="Helical" evidence="7">
    <location>
        <begin position="145"/>
        <end position="165"/>
    </location>
</feature>
<sequence>MKLTKKEWLVTWVVRLLLLIWTVAVVYPLIWTLLSSLKDNKQFYGNKPWVLPEFPLQWSNFSYVWTEYKFGVYFLNSVGVTFAATTLAVLLSAMTAYVIARYPFKGSSVLYFIYVSAMMIPLILSLIPLFFLLDSIRLTNNLLGLILVYGAGALPFGIFVLVAFYKSLPKEMEEAAAIDGSSEAGTFFRIMLPLSKPGLITVAIMNILTIWNEYILGTVIMNDPLKKIYTLPVGIAVMQGEMQYRTEWGPLFAGLVISMVPIIILYSLFQRQITGGITAGAVK</sequence>
<proteinExistence type="inferred from homology"/>
<dbReference type="InterPro" id="IPR000515">
    <property type="entry name" value="MetI-like"/>
</dbReference>
<evidence type="ECO:0000256" key="7">
    <source>
        <dbReference type="RuleBase" id="RU363032"/>
    </source>
</evidence>
<dbReference type="PROSITE" id="PS50928">
    <property type="entry name" value="ABC_TM1"/>
    <property type="match status" value="1"/>
</dbReference>
<evidence type="ECO:0000259" key="8">
    <source>
        <dbReference type="PROSITE" id="PS50928"/>
    </source>
</evidence>
<dbReference type="RefSeq" id="WP_116046679.1">
    <property type="nucleotide sequence ID" value="NZ_QUBQ01000002.1"/>
</dbReference>
<comment type="similarity">
    <text evidence="7">Belongs to the binding-protein-dependent transport system permease family.</text>
</comment>
<feature type="transmembrane region" description="Helical" evidence="7">
    <location>
        <begin position="73"/>
        <end position="99"/>
    </location>
</feature>
<dbReference type="InterPro" id="IPR035906">
    <property type="entry name" value="MetI-like_sf"/>
</dbReference>
<evidence type="ECO:0000256" key="3">
    <source>
        <dbReference type="ARBA" id="ARBA00022475"/>
    </source>
</evidence>
<feature type="transmembrane region" description="Helical" evidence="7">
    <location>
        <begin position="111"/>
        <end position="133"/>
    </location>
</feature>
<evidence type="ECO:0000256" key="6">
    <source>
        <dbReference type="ARBA" id="ARBA00023136"/>
    </source>
</evidence>
<keyword evidence="5 7" id="KW-1133">Transmembrane helix</keyword>
<keyword evidence="2 7" id="KW-0813">Transport</keyword>
<feature type="domain" description="ABC transmembrane type-1" evidence="8">
    <location>
        <begin position="74"/>
        <end position="269"/>
    </location>
</feature>
<keyword evidence="3" id="KW-1003">Cell membrane</keyword>
<evidence type="ECO:0000256" key="5">
    <source>
        <dbReference type="ARBA" id="ARBA00022989"/>
    </source>
</evidence>
<dbReference type="SUPFAM" id="SSF161098">
    <property type="entry name" value="MetI-like"/>
    <property type="match status" value="1"/>
</dbReference>
<feature type="transmembrane region" description="Helical" evidence="7">
    <location>
        <begin position="199"/>
        <end position="221"/>
    </location>
</feature>
<keyword evidence="6 7" id="KW-0472">Membrane</keyword>
<evidence type="ECO:0000256" key="2">
    <source>
        <dbReference type="ARBA" id="ARBA00022448"/>
    </source>
</evidence>
<evidence type="ECO:0000256" key="4">
    <source>
        <dbReference type="ARBA" id="ARBA00022692"/>
    </source>
</evidence>
<dbReference type="GO" id="GO:0055085">
    <property type="term" value="P:transmembrane transport"/>
    <property type="evidence" value="ECO:0007669"/>
    <property type="project" value="InterPro"/>
</dbReference>
<dbReference type="Pfam" id="PF00528">
    <property type="entry name" value="BPD_transp_1"/>
    <property type="match status" value="1"/>
</dbReference>
<reference evidence="9 10" key="1">
    <citation type="submission" date="2018-08" db="EMBL/GenBank/DDBJ databases">
        <title>Paenibacillus sp. M4BSY-1, whole genome shotgun sequence.</title>
        <authorList>
            <person name="Tuo L."/>
        </authorList>
    </citation>
    <scope>NUCLEOTIDE SEQUENCE [LARGE SCALE GENOMIC DNA]</scope>
    <source>
        <strain evidence="9 10">M4BSY-1</strain>
    </source>
</reference>
<dbReference type="AlphaFoldDB" id="A0A371PG71"/>
<dbReference type="EMBL" id="QUBQ01000002">
    <property type="protein sequence ID" value="REK74941.1"/>
    <property type="molecule type" value="Genomic_DNA"/>
</dbReference>
<comment type="subcellular location">
    <subcellularLocation>
        <location evidence="1 7">Cell membrane</location>
        <topology evidence="1 7">Multi-pass membrane protein</topology>
    </subcellularLocation>
</comment>
<evidence type="ECO:0000256" key="1">
    <source>
        <dbReference type="ARBA" id="ARBA00004651"/>
    </source>
</evidence>
<comment type="caution">
    <text evidence="9">The sequence shown here is derived from an EMBL/GenBank/DDBJ whole genome shotgun (WGS) entry which is preliminary data.</text>
</comment>
<keyword evidence="10" id="KW-1185">Reference proteome</keyword>
<dbReference type="Gene3D" id="1.10.3720.10">
    <property type="entry name" value="MetI-like"/>
    <property type="match status" value="1"/>
</dbReference>
<organism evidence="9 10">
    <name type="scientific">Paenibacillus paeoniae</name>
    <dbReference type="NCBI Taxonomy" id="2292705"/>
    <lineage>
        <taxon>Bacteria</taxon>
        <taxon>Bacillati</taxon>
        <taxon>Bacillota</taxon>
        <taxon>Bacilli</taxon>
        <taxon>Bacillales</taxon>
        <taxon>Paenibacillaceae</taxon>
        <taxon>Paenibacillus</taxon>
    </lineage>
</organism>
<evidence type="ECO:0000313" key="9">
    <source>
        <dbReference type="EMBL" id="REK74941.1"/>
    </source>
</evidence>
<accession>A0A371PG71</accession>
<keyword evidence="4 7" id="KW-0812">Transmembrane</keyword>
<feature type="transmembrane region" description="Helical" evidence="7">
    <location>
        <begin position="12"/>
        <end position="34"/>
    </location>
</feature>
<dbReference type="CDD" id="cd06261">
    <property type="entry name" value="TM_PBP2"/>
    <property type="match status" value="1"/>
</dbReference>
<dbReference type="PANTHER" id="PTHR43744:SF12">
    <property type="entry name" value="ABC TRANSPORTER PERMEASE PROTEIN MG189-RELATED"/>
    <property type="match status" value="1"/>
</dbReference>
<name>A0A371PG71_9BACL</name>
<dbReference type="Proteomes" id="UP000261905">
    <property type="component" value="Unassembled WGS sequence"/>
</dbReference>
<dbReference type="PANTHER" id="PTHR43744">
    <property type="entry name" value="ABC TRANSPORTER PERMEASE PROTEIN MG189-RELATED-RELATED"/>
    <property type="match status" value="1"/>
</dbReference>
<gene>
    <name evidence="9" type="ORF">DX130_14945</name>
</gene>
<protein>
    <submittedName>
        <fullName evidence="9">Carbohydrate ABC transporter permease</fullName>
    </submittedName>
</protein>
<feature type="transmembrane region" description="Helical" evidence="7">
    <location>
        <begin position="248"/>
        <end position="269"/>
    </location>
</feature>
<evidence type="ECO:0000313" key="10">
    <source>
        <dbReference type="Proteomes" id="UP000261905"/>
    </source>
</evidence>